<dbReference type="PANTHER" id="PTHR46835:SF4">
    <property type="entry name" value="B-ZIP PROTEIN"/>
    <property type="match status" value="1"/>
</dbReference>
<feature type="coiled-coil region" evidence="1">
    <location>
        <begin position="240"/>
        <end position="274"/>
    </location>
</feature>
<dbReference type="GO" id="GO:0005634">
    <property type="term" value="C:nucleus"/>
    <property type="evidence" value="ECO:0007669"/>
    <property type="project" value="UniProtKB-ARBA"/>
</dbReference>
<gene>
    <name evidence="3" type="ORF">SAY86_030013</name>
</gene>
<dbReference type="CDD" id="cd14703">
    <property type="entry name" value="bZIP_plant_RF2"/>
    <property type="match status" value="1"/>
</dbReference>
<dbReference type="InterPro" id="IPR044797">
    <property type="entry name" value="At4g06598-like"/>
</dbReference>
<sequence>MSTGQSHLPPRCPFQRKPVPRNVKDPNAPHRPGYFPSHHKSSSQSQGSILEDQPAWLEDLLNDPEVNGKGETHPRSASDATALLDGDSLSGFHLGSTSSVEQDDVGSEGRQRVELDCVYGPNSPRGRSSGMTFPDSEILSALLLDGSLCISGISNNLKDDASIDVVNGEFNPEMMKSGKRHSGQRSRVRKLQYIAELEKTVNIFQVEIYPQQERVDHLLLALQAFESELAIRLASLIQHRAALTMENTKLKQQIARLRQKKLILEGRYQSLRKEAEMLTAGIGKSSSTRIRAISEASFAAKTGIHEATWQSLGIEKLNLN</sequence>
<evidence type="ECO:0000256" key="2">
    <source>
        <dbReference type="SAM" id="MobiDB-lite"/>
    </source>
</evidence>
<dbReference type="PANTHER" id="PTHR46835">
    <property type="entry name" value="BASIC-LEUCINE ZIPPER (BZIP) TRANSCRIPTION FACTOR FAMILY PROTEIN-RELATED"/>
    <property type="match status" value="1"/>
</dbReference>
<name>A0AAN7RCF7_TRANT</name>
<dbReference type="GO" id="GO:0003700">
    <property type="term" value="F:DNA-binding transcription factor activity"/>
    <property type="evidence" value="ECO:0007669"/>
    <property type="project" value="InterPro"/>
</dbReference>
<keyword evidence="4" id="KW-1185">Reference proteome</keyword>
<evidence type="ECO:0000313" key="3">
    <source>
        <dbReference type="EMBL" id="KAK4797687.1"/>
    </source>
</evidence>
<dbReference type="AlphaFoldDB" id="A0AAN7RCF7"/>
<accession>A0AAN7RCF7</accession>
<evidence type="ECO:0000256" key="1">
    <source>
        <dbReference type="SAM" id="Coils"/>
    </source>
</evidence>
<comment type="caution">
    <text evidence="3">The sequence shown here is derived from an EMBL/GenBank/DDBJ whole genome shotgun (WGS) entry which is preliminary data.</text>
</comment>
<protein>
    <submittedName>
        <fullName evidence="3">Uncharacterized protein</fullName>
    </submittedName>
</protein>
<keyword evidence="1" id="KW-0175">Coiled coil</keyword>
<dbReference type="EMBL" id="JAXQNO010000005">
    <property type="protein sequence ID" value="KAK4797687.1"/>
    <property type="molecule type" value="Genomic_DNA"/>
</dbReference>
<feature type="compositionally biased region" description="Basic and acidic residues" evidence="2">
    <location>
        <begin position="66"/>
        <end position="76"/>
    </location>
</feature>
<reference evidence="3 4" key="1">
    <citation type="journal article" date="2023" name="Hortic Res">
        <title>Pangenome of water caltrop reveals structural variations and asymmetric subgenome divergence after allopolyploidization.</title>
        <authorList>
            <person name="Zhang X."/>
            <person name="Chen Y."/>
            <person name="Wang L."/>
            <person name="Yuan Y."/>
            <person name="Fang M."/>
            <person name="Shi L."/>
            <person name="Lu R."/>
            <person name="Comes H.P."/>
            <person name="Ma Y."/>
            <person name="Chen Y."/>
            <person name="Huang G."/>
            <person name="Zhou Y."/>
            <person name="Zheng Z."/>
            <person name="Qiu Y."/>
        </authorList>
    </citation>
    <scope>NUCLEOTIDE SEQUENCE [LARGE SCALE GENOMIC DNA]</scope>
    <source>
        <strain evidence="3">F231</strain>
    </source>
</reference>
<feature type="region of interest" description="Disordered" evidence="2">
    <location>
        <begin position="1"/>
        <end position="83"/>
    </location>
</feature>
<dbReference type="Proteomes" id="UP001346149">
    <property type="component" value="Unassembled WGS sequence"/>
</dbReference>
<organism evidence="3 4">
    <name type="scientific">Trapa natans</name>
    <name type="common">Water chestnut</name>
    <dbReference type="NCBI Taxonomy" id="22666"/>
    <lineage>
        <taxon>Eukaryota</taxon>
        <taxon>Viridiplantae</taxon>
        <taxon>Streptophyta</taxon>
        <taxon>Embryophyta</taxon>
        <taxon>Tracheophyta</taxon>
        <taxon>Spermatophyta</taxon>
        <taxon>Magnoliopsida</taxon>
        <taxon>eudicotyledons</taxon>
        <taxon>Gunneridae</taxon>
        <taxon>Pentapetalae</taxon>
        <taxon>rosids</taxon>
        <taxon>malvids</taxon>
        <taxon>Myrtales</taxon>
        <taxon>Lythraceae</taxon>
        <taxon>Trapa</taxon>
    </lineage>
</organism>
<evidence type="ECO:0000313" key="4">
    <source>
        <dbReference type="Proteomes" id="UP001346149"/>
    </source>
</evidence>
<dbReference type="InterPro" id="IPR044759">
    <property type="entry name" value="bZIP_RF2"/>
</dbReference>
<proteinExistence type="predicted"/>